<evidence type="ECO:0000313" key="2">
    <source>
        <dbReference type="EMBL" id="GJN89877.1"/>
    </source>
</evidence>
<organism evidence="2 3">
    <name type="scientific">Rhodotorula paludigena</name>
    <dbReference type="NCBI Taxonomy" id="86838"/>
    <lineage>
        <taxon>Eukaryota</taxon>
        <taxon>Fungi</taxon>
        <taxon>Dikarya</taxon>
        <taxon>Basidiomycota</taxon>
        <taxon>Pucciniomycotina</taxon>
        <taxon>Microbotryomycetes</taxon>
        <taxon>Sporidiobolales</taxon>
        <taxon>Sporidiobolaceae</taxon>
        <taxon>Rhodotorula</taxon>
    </lineage>
</organism>
<dbReference type="EMBL" id="BQKY01000005">
    <property type="protein sequence ID" value="GJN89877.1"/>
    <property type="molecule type" value="Genomic_DNA"/>
</dbReference>
<sequence>MSHLPRTSSLPISPSVSSLADDLAGVGVDGSSTDELLQQIRAALPPSLHGTLDKLIDMIAAVEGDAGFEAAQSEYLSPTLSHFGLMPTSTLREVFANMRILECIAPPASSATGWTSSDATANLLATYTTGERRPQFVHVAPELAPTLARCFLDWVEEQVGRDCLRQRVFELETSVQSLLLRVLDRLRGFPYAIHAHEGSSTALMQLSCSFAAEPLPASETEAEEAFRSIIVGVLGVLDFVRSLRPEAALKVPKIGFNKEATGSKLSRPLIPDILIHHIIGVLFASSRGDPAARPGTNPTLTFSNRLLERIEMQKRLGRYTFLSVIDVAETNGQRAMLVKALHAAFSVGPSLTGLVFNDRQRIVLGRLMHLYPLQGPRTLRQRTNQTPPTFLSDHGAESFGVTLSPLLHIANPSAFHAICALVLDLDFVPGAIHDMLLADDGLRGFFRSLEQSQLTLRKGEHRRLIARGGRGGAGTGAGGRGGAGGAGGAGTGAGGAGAGGPSGARNGAGAGAGGAGAGGPSGAHDGAGAGAGGPSGAHNGPSRARNGAGTGAGGAGGPSGARDGADASAGCRGGAGGPTSARSGAGCPVTGISATRSTTRLQITRPGLPYATVYERFSPPLPPSRPSSTLALEVLPAASVEGLDATVFRTSASLSGVKLCLKVYTNPAAATHEASVYEQLKQRELGIAPKFLGLFRRTAGIGDELAIVLETCGDSVEVQEPMSNEQCSTAWHLLRKMHDAGFSHGDFARRNILYDSSTGRLLLCDFGRSQTHSCPGDLCLELREARQELGI</sequence>
<gene>
    <name evidence="2" type="ORF">Rhopal_002866-T1</name>
</gene>
<feature type="compositionally biased region" description="Low complexity" evidence="1">
    <location>
        <begin position="560"/>
        <end position="570"/>
    </location>
</feature>
<dbReference type="PROSITE" id="PS00109">
    <property type="entry name" value="PROTEIN_KINASE_TYR"/>
    <property type="match status" value="1"/>
</dbReference>
<proteinExistence type="predicted"/>
<dbReference type="Gene3D" id="1.10.510.10">
    <property type="entry name" value="Transferase(Phosphotransferase) domain 1"/>
    <property type="match status" value="1"/>
</dbReference>
<name>A0AAV5GKG3_9BASI</name>
<accession>A0AAV5GKG3</accession>
<dbReference type="GO" id="GO:0004672">
    <property type="term" value="F:protein kinase activity"/>
    <property type="evidence" value="ECO:0007669"/>
    <property type="project" value="InterPro"/>
</dbReference>
<keyword evidence="3" id="KW-1185">Reference proteome</keyword>
<reference evidence="2 3" key="1">
    <citation type="submission" date="2021-12" db="EMBL/GenBank/DDBJ databases">
        <title>High titer production of polyol ester of fatty acids by Rhodotorula paludigena BS15 towards product separation-free biomass refinery.</title>
        <authorList>
            <person name="Mano J."/>
            <person name="Ono H."/>
            <person name="Tanaka T."/>
            <person name="Naito K."/>
            <person name="Sushida H."/>
            <person name="Ike M."/>
            <person name="Tokuyasu K."/>
            <person name="Kitaoka M."/>
        </authorList>
    </citation>
    <scope>NUCLEOTIDE SEQUENCE [LARGE SCALE GENOMIC DNA]</scope>
    <source>
        <strain evidence="2 3">BS15</strain>
    </source>
</reference>
<protein>
    <recommendedName>
        <fullName evidence="4">Non-specific serine/threonine protein kinase</fullName>
    </recommendedName>
</protein>
<dbReference type="AlphaFoldDB" id="A0AAV5GKG3"/>
<dbReference type="InterPro" id="IPR008266">
    <property type="entry name" value="Tyr_kinase_AS"/>
</dbReference>
<evidence type="ECO:0008006" key="4">
    <source>
        <dbReference type="Google" id="ProtNLM"/>
    </source>
</evidence>
<evidence type="ECO:0000313" key="3">
    <source>
        <dbReference type="Proteomes" id="UP001342314"/>
    </source>
</evidence>
<comment type="caution">
    <text evidence="2">The sequence shown here is derived from an EMBL/GenBank/DDBJ whole genome shotgun (WGS) entry which is preliminary data.</text>
</comment>
<dbReference type="InterPro" id="IPR011009">
    <property type="entry name" value="Kinase-like_dom_sf"/>
</dbReference>
<feature type="compositionally biased region" description="Gly residues" evidence="1">
    <location>
        <begin position="468"/>
        <end position="535"/>
    </location>
</feature>
<dbReference type="Proteomes" id="UP001342314">
    <property type="component" value="Unassembled WGS sequence"/>
</dbReference>
<feature type="region of interest" description="Disordered" evidence="1">
    <location>
        <begin position="465"/>
        <end position="592"/>
    </location>
</feature>
<feature type="compositionally biased region" description="Low complexity" evidence="1">
    <location>
        <begin position="536"/>
        <end position="547"/>
    </location>
</feature>
<evidence type="ECO:0000256" key="1">
    <source>
        <dbReference type="SAM" id="MobiDB-lite"/>
    </source>
</evidence>
<dbReference type="SUPFAM" id="SSF56112">
    <property type="entry name" value="Protein kinase-like (PK-like)"/>
    <property type="match status" value="1"/>
</dbReference>
<feature type="compositionally biased region" description="Gly residues" evidence="1">
    <location>
        <begin position="548"/>
        <end position="559"/>
    </location>
</feature>